<keyword evidence="7 15" id="KW-0808">Transferase</keyword>
<comment type="catalytic activity">
    <reaction evidence="1">
        <text>a CDP-1,2-diacyl-sn-glycerol + L-serine = a 1,2-diacyl-sn-glycero-3-phospho-L-serine + CMP + H(+)</text>
        <dbReference type="Rhea" id="RHEA:16913"/>
        <dbReference type="ChEBI" id="CHEBI:15378"/>
        <dbReference type="ChEBI" id="CHEBI:33384"/>
        <dbReference type="ChEBI" id="CHEBI:57262"/>
        <dbReference type="ChEBI" id="CHEBI:58332"/>
        <dbReference type="ChEBI" id="CHEBI:60377"/>
        <dbReference type="EC" id="2.7.8.8"/>
    </reaction>
</comment>
<evidence type="ECO:0000256" key="15">
    <source>
        <dbReference type="RuleBase" id="RU003750"/>
    </source>
</evidence>
<dbReference type="InterPro" id="IPR004533">
    <property type="entry name" value="CDP-diaglyc--ser_O-PTrfase"/>
</dbReference>
<dbReference type="GO" id="GO:0012505">
    <property type="term" value="C:endomembrane system"/>
    <property type="evidence" value="ECO:0007669"/>
    <property type="project" value="UniProtKB-SubCell"/>
</dbReference>
<keyword evidence="8 16" id="KW-0812">Transmembrane</keyword>
<dbReference type="PANTHER" id="PTHR14269:SF61">
    <property type="entry name" value="CDP-DIACYLGLYCEROL--SERINE O-PHOSPHATIDYLTRANSFERASE"/>
    <property type="match status" value="1"/>
</dbReference>
<gene>
    <name evidence="17" type="ORF">JV16_00650</name>
</gene>
<comment type="subcellular location">
    <subcellularLocation>
        <location evidence="2">Endomembrane system</location>
        <topology evidence="2">Multi-pass membrane protein</topology>
    </subcellularLocation>
</comment>
<sequence length="179" mass="19746">MFLSDYIDHTIKKLKAHTANVLTLTNLSLGGFAILFAVKGQLNVSVLFIFLAALADRFDGTVARKMNIESDLGKQLDSMSDIISFGVAPALLLYQGLLHEFGAPGSFFTIFYIGCGAFRLARFNVTESNGYFTGLPITAAGCLLTLSYLTIHYFPPYVFIFIIFTLSLLMVGSFRLKKM</sequence>
<protein>
    <recommendedName>
        <fullName evidence="5">CDP-diacylglycerol--serine O-phosphatidyltransferase</fullName>
        <ecNumber evidence="4">2.7.8.8</ecNumber>
    </recommendedName>
    <alternativeName>
        <fullName evidence="14">Phosphatidylserine synthase</fullName>
    </alternativeName>
</protein>
<keyword evidence="13" id="KW-1208">Phospholipid metabolism</keyword>
<dbReference type="PANTHER" id="PTHR14269">
    <property type="entry name" value="CDP-DIACYLGLYCEROL--GLYCEROL-3-PHOSPHATE 3-PHOSPHATIDYLTRANSFERASE-RELATED"/>
    <property type="match status" value="1"/>
</dbReference>
<dbReference type="InterPro" id="IPR043130">
    <property type="entry name" value="CDP-OH_PTrfase_TM_dom"/>
</dbReference>
<evidence type="ECO:0000256" key="13">
    <source>
        <dbReference type="ARBA" id="ARBA00023264"/>
    </source>
</evidence>
<evidence type="ECO:0000256" key="3">
    <source>
        <dbReference type="ARBA" id="ARBA00010441"/>
    </source>
</evidence>
<evidence type="ECO:0000256" key="1">
    <source>
        <dbReference type="ARBA" id="ARBA00000287"/>
    </source>
</evidence>
<keyword evidence="9 16" id="KW-1133">Transmembrane helix</keyword>
<evidence type="ECO:0000256" key="9">
    <source>
        <dbReference type="ARBA" id="ARBA00022989"/>
    </source>
</evidence>
<dbReference type="PROSITE" id="PS00379">
    <property type="entry name" value="CDP_ALCOHOL_P_TRANSF"/>
    <property type="match status" value="1"/>
</dbReference>
<evidence type="ECO:0000256" key="10">
    <source>
        <dbReference type="ARBA" id="ARBA00023098"/>
    </source>
</evidence>
<evidence type="ECO:0000256" key="12">
    <source>
        <dbReference type="ARBA" id="ARBA00023209"/>
    </source>
</evidence>
<keyword evidence="11 16" id="KW-0472">Membrane</keyword>
<comment type="similarity">
    <text evidence="3 15">Belongs to the CDP-alcohol phosphatidyltransferase class-I family.</text>
</comment>
<dbReference type="Gene3D" id="1.20.120.1760">
    <property type="match status" value="1"/>
</dbReference>
<evidence type="ECO:0000256" key="11">
    <source>
        <dbReference type="ARBA" id="ARBA00023136"/>
    </source>
</evidence>
<dbReference type="Pfam" id="PF01066">
    <property type="entry name" value="CDP-OH_P_transf"/>
    <property type="match status" value="1"/>
</dbReference>
<feature type="transmembrane region" description="Helical" evidence="16">
    <location>
        <begin position="132"/>
        <end position="151"/>
    </location>
</feature>
<keyword evidence="12" id="KW-0594">Phospholipid biosynthesis</keyword>
<evidence type="ECO:0000256" key="4">
    <source>
        <dbReference type="ARBA" id="ARBA00013174"/>
    </source>
</evidence>
<dbReference type="Proteomes" id="UP000032047">
    <property type="component" value="Unassembled WGS sequence"/>
</dbReference>
<evidence type="ECO:0000256" key="16">
    <source>
        <dbReference type="SAM" id="Phobius"/>
    </source>
</evidence>
<dbReference type="NCBIfam" id="TIGR00473">
    <property type="entry name" value="pssA"/>
    <property type="match status" value="1"/>
</dbReference>
<evidence type="ECO:0000256" key="8">
    <source>
        <dbReference type="ARBA" id="ARBA00022692"/>
    </source>
</evidence>
<name>A0A0D0HWK2_9BACL</name>
<feature type="transmembrane region" description="Helical" evidence="16">
    <location>
        <begin position="157"/>
        <end position="176"/>
    </location>
</feature>
<proteinExistence type="inferred from homology"/>
<dbReference type="RefSeq" id="WP_021095142.1">
    <property type="nucleotide sequence ID" value="NZ_ANOC01000036.1"/>
</dbReference>
<keyword evidence="10" id="KW-0443">Lipid metabolism</keyword>
<dbReference type="EC" id="2.7.8.8" evidence="4"/>
<dbReference type="EMBL" id="JXTG01000002">
    <property type="protein sequence ID" value="KIP22103.1"/>
    <property type="molecule type" value="Genomic_DNA"/>
</dbReference>
<evidence type="ECO:0000256" key="5">
    <source>
        <dbReference type="ARBA" id="ARBA00017171"/>
    </source>
</evidence>
<evidence type="ECO:0000256" key="6">
    <source>
        <dbReference type="ARBA" id="ARBA00022516"/>
    </source>
</evidence>
<accession>A0A0D0HWK2</accession>
<evidence type="ECO:0000256" key="2">
    <source>
        <dbReference type="ARBA" id="ARBA00004127"/>
    </source>
</evidence>
<reference evidence="17 18" key="1">
    <citation type="submission" date="2015-01" db="EMBL/GenBank/DDBJ databases">
        <title>Genome sequence of Anoxybacillus ayderensis strain AB04.</title>
        <authorList>
            <person name="Belduz A.O."/>
            <person name="Canakci S."/>
            <person name="Chan K.-G."/>
            <person name="Kahar U.M."/>
            <person name="Yaakob A.S."/>
            <person name="Chan C.S."/>
            <person name="Goh K.M."/>
        </authorList>
    </citation>
    <scope>NUCLEOTIDE SEQUENCE [LARGE SCALE GENOMIC DNA]</scope>
    <source>
        <strain evidence="17 18">AB04</strain>
    </source>
</reference>
<evidence type="ECO:0000313" key="17">
    <source>
        <dbReference type="EMBL" id="KIP22103.1"/>
    </source>
</evidence>
<dbReference type="InterPro" id="IPR048254">
    <property type="entry name" value="CDP_ALCOHOL_P_TRANSF_CS"/>
</dbReference>
<keyword evidence="18" id="KW-1185">Reference proteome</keyword>
<dbReference type="GO" id="GO:0008654">
    <property type="term" value="P:phospholipid biosynthetic process"/>
    <property type="evidence" value="ECO:0007669"/>
    <property type="project" value="UniProtKB-KW"/>
</dbReference>
<evidence type="ECO:0000256" key="14">
    <source>
        <dbReference type="ARBA" id="ARBA00032361"/>
    </source>
</evidence>
<dbReference type="GO" id="GO:0016020">
    <property type="term" value="C:membrane"/>
    <property type="evidence" value="ECO:0007669"/>
    <property type="project" value="InterPro"/>
</dbReference>
<keyword evidence="6" id="KW-0444">Lipid biosynthesis</keyword>
<organism evidence="17 18">
    <name type="scientific">Anoxybacillus ayderensis</name>
    <dbReference type="NCBI Taxonomy" id="265546"/>
    <lineage>
        <taxon>Bacteria</taxon>
        <taxon>Bacillati</taxon>
        <taxon>Bacillota</taxon>
        <taxon>Bacilli</taxon>
        <taxon>Bacillales</taxon>
        <taxon>Anoxybacillaceae</taxon>
        <taxon>Anoxybacillus</taxon>
    </lineage>
</organism>
<dbReference type="InterPro" id="IPR050324">
    <property type="entry name" value="CDP-alcohol_PTase-I"/>
</dbReference>
<feature type="transmembrane region" description="Helical" evidence="16">
    <location>
        <begin position="101"/>
        <end position="120"/>
    </location>
</feature>
<evidence type="ECO:0000313" key="18">
    <source>
        <dbReference type="Proteomes" id="UP000032047"/>
    </source>
</evidence>
<dbReference type="InterPro" id="IPR000462">
    <property type="entry name" value="CDP-OH_P_trans"/>
</dbReference>
<dbReference type="AlphaFoldDB" id="A0A0D0HWK2"/>
<dbReference type="PATRIC" id="fig|265546.4.peg.671"/>
<comment type="caution">
    <text evidence="17">The sequence shown here is derived from an EMBL/GenBank/DDBJ whole genome shotgun (WGS) entry which is preliminary data.</text>
</comment>
<evidence type="ECO:0000256" key="7">
    <source>
        <dbReference type="ARBA" id="ARBA00022679"/>
    </source>
</evidence>
<dbReference type="GO" id="GO:0003882">
    <property type="term" value="F:CDP-diacylglycerol-serine O-phosphatidyltransferase activity"/>
    <property type="evidence" value="ECO:0007669"/>
    <property type="project" value="UniProtKB-EC"/>
</dbReference>